<gene>
    <name evidence="3" type="ORF">DPX16_0820</name>
</gene>
<dbReference type="OrthoDB" id="8956055at2759"/>
<dbReference type="InterPro" id="IPR051261">
    <property type="entry name" value="NLR"/>
</dbReference>
<accession>A0A3N0YBR0</accession>
<reference evidence="3 4" key="1">
    <citation type="submission" date="2018-10" db="EMBL/GenBank/DDBJ databases">
        <title>Genome assembly for a Yunnan-Guizhou Plateau 3E fish, Anabarilius grahami (Regan), and its evolutionary and genetic applications.</title>
        <authorList>
            <person name="Jiang W."/>
        </authorList>
    </citation>
    <scope>NUCLEOTIDE SEQUENCE [LARGE SCALE GENOMIC DNA]</scope>
    <source>
        <strain evidence="3">AG-KIZ</strain>
        <tissue evidence="3">Muscle</tissue>
    </source>
</reference>
<name>A0A3N0YBR0_ANAGA</name>
<dbReference type="EMBL" id="RJVU01047341">
    <property type="protein sequence ID" value="ROL43683.1"/>
    <property type="molecule type" value="Genomic_DNA"/>
</dbReference>
<dbReference type="InterPro" id="IPR032675">
    <property type="entry name" value="LRR_dom_sf"/>
</dbReference>
<evidence type="ECO:0000256" key="2">
    <source>
        <dbReference type="ARBA" id="ARBA00022737"/>
    </source>
</evidence>
<proteinExistence type="predicted"/>
<evidence type="ECO:0000256" key="1">
    <source>
        <dbReference type="ARBA" id="ARBA00022614"/>
    </source>
</evidence>
<keyword evidence="2" id="KW-0677">Repeat</keyword>
<comment type="caution">
    <text evidence="3">The sequence shown here is derived from an EMBL/GenBank/DDBJ whole genome shotgun (WGS) entry which is preliminary data.</text>
</comment>
<evidence type="ECO:0000313" key="4">
    <source>
        <dbReference type="Proteomes" id="UP000281406"/>
    </source>
</evidence>
<organism evidence="3 4">
    <name type="scientific">Anabarilius grahami</name>
    <name type="common">Kanglang fish</name>
    <name type="synonym">Barilius grahami</name>
    <dbReference type="NCBI Taxonomy" id="495550"/>
    <lineage>
        <taxon>Eukaryota</taxon>
        <taxon>Metazoa</taxon>
        <taxon>Chordata</taxon>
        <taxon>Craniata</taxon>
        <taxon>Vertebrata</taxon>
        <taxon>Euteleostomi</taxon>
        <taxon>Actinopterygii</taxon>
        <taxon>Neopterygii</taxon>
        <taxon>Teleostei</taxon>
        <taxon>Ostariophysi</taxon>
        <taxon>Cypriniformes</taxon>
        <taxon>Xenocyprididae</taxon>
        <taxon>Xenocypridinae</taxon>
        <taxon>Xenocypridinae incertae sedis</taxon>
        <taxon>Anabarilius</taxon>
    </lineage>
</organism>
<dbReference type="AlphaFoldDB" id="A0A3N0YBR0"/>
<protein>
    <submittedName>
        <fullName evidence="3">NACHT, LRR and PYD domains-containing protein 12</fullName>
    </submittedName>
</protein>
<sequence>MFAVAVCVCRLSFCMVTEEGCRYLSSALSSNPSHLRELDLSYNHPGDSGVKLLSDKLNHPNYRLDKLKYVKLEEFCNKLSFRYTAETFNA</sequence>
<keyword evidence="4" id="KW-1185">Reference proteome</keyword>
<dbReference type="Pfam" id="PF13516">
    <property type="entry name" value="LRR_6"/>
    <property type="match status" value="1"/>
</dbReference>
<dbReference type="Gene3D" id="3.80.10.10">
    <property type="entry name" value="Ribonuclease Inhibitor"/>
    <property type="match status" value="1"/>
</dbReference>
<dbReference type="SUPFAM" id="SSF52047">
    <property type="entry name" value="RNI-like"/>
    <property type="match status" value="1"/>
</dbReference>
<evidence type="ECO:0000313" key="3">
    <source>
        <dbReference type="EMBL" id="ROL43683.1"/>
    </source>
</evidence>
<dbReference type="Proteomes" id="UP000281406">
    <property type="component" value="Unassembled WGS sequence"/>
</dbReference>
<dbReference type="PANTHER" id="PTHR24106">
    <property type="entry name" value="NACHT, LRR AND CARD DOMAINS-CONTAINING"/>
    <property type="match status" value="1"/>
</dbReference>
<keyword evidence="1" id="KW-0433">Leucine-rich repeat</keyword>
<dbReference type="InterPro" id="IPR001611">
    <property type="entry name" value="Leu-rich_rpt"/>
</dbReference>